<reference evidence="5" key="1">
    <citation type="submission" date="2018-05" db="EMBL/GenBank/DDBJ databases">
        <authorList>
            <person name="Lanie J.A."/>
            <person name="Ng W.-L."/>
            <person name="Kazmierczak K.M."/>
            <person name="Andrzejewski T.M."/>
            <person name="Davidsen T.M."/>
            <person name="Wayne K.J."/>
            <person name="Tettelin H."/>
            <person name="Glass J.I."/>
            <person name="Rusch D."/>
            <person name="Podicherti R."/>
            <person name="Tsui H.-C.T."/>
            <person name="Winkler M.E."/>
        </authorList>
    </citation>
    <scope>NUCLEOTIDE SEQUENCE</scope>
</reference>
<protein>
    <recommendedName>
        <fullName evidence="4">SAF domain-containing protein</fullName>
    </recommendedName>
</protein>
<dbReference type="EMBL" id="UINC01054506">
    <property type="protein sequence ID" value="SVB72300.1"/>
    <property type="molecule type" value="Genomic_DNA"/>
</dbReference>
<sequence length="245" mass="27777">MIKKYKNKWSGMLLGIGFLLMTGSNAWAKSDDTRTITSQEIRESAENYLINHLDWNPESMDIEINYQARDLVVPEGTLLLDFGRINNPRGIGRIPLTVLVKIDDKFIKRLRINAKVVVYQDVVKTVNSLQRGNVIGESDVVMERIRTERILRDIPTTLDRVIGQAATRNLQPGNTVKFRDLKQVPTIKRGSRVIILARKGSMKITAPGTAREDGFKNKIVQVVNLETKKTVYAEVINSNTVEVRF</sequence>
<dbReference type="InterPro" id="IPR039246">
    <property type="entry name" value="Flagellar_FlgA"/>
</dbReference>
<proteinExistence type="predicted"/>
<dbReference type="NCBIfam" id="TIGR03170">
    <property type="entry name" value="flgA_cterm"/>
    <property type="match status" value="1"/>
</dbReference>
<evidence type="ECO:0000313" key="5">
    <source>
        <dbReference type="EMBL" id="SVB72300.1"/>
    </source>
</evidence>
<name>A0A382GAN6_9ZZZZ</name>
<dbReference type="GO" id="GO:0044780">
    <property type="term" value="P:bacterial-type flagellum assembly"/>
    <property type="evidence" value="ECO:0007669"/>
    <property type="project" value="InterPro"/>
</dbReference>
<dbReference type="GO" id="GO:0042597">
    <property type="term" value="C:periplasmic space"/>
    <property type="evidence" value="ECO:0007669"/>
    <property type="project" value="UniProtKB-SubCell"/>
</dbReference>
<dbReference type="PANTHER" id="PTHR36307:SF1">
    <property type="entry name" value="FLAGELLA BASAL BODY P-RING FORMATION PROTEIN FLGA"/>
    <property type="match status" value="1"/>
</dbReference>
<feature type="domain" description="SAF" evidence="4">
    <location>
        <begin position="120"/>
        <end position="182"/>
    </location>
</feature>
<dbReference type="PANTHER" id="PTHR36307">
    <property type="entry name" value="FLAGELLA BASAL BODY P-RING FORMATION PROTEIN FLGA"/>
    <property type="match status" value="1"/>
</dbReference>
<keyword evidence="3" id="KW-0574">Periplasm</keyword>
<gene>
    <name evidence="5" type="ORF">METZ01_LOCUS225154</name>
</gene>
<dbReference type="InterPro" id="IPR017585">
    <property type="entry name" value="SAF_FlgA"/>
</dbReference>
<keyword evidence="2" id="KW-0732">Signal</keyword>
<dbReference type="AlphaFoldDB" id="A0A382GAN6"/>
<dbReference type="InterPro" id="IPR013974">
    <property type="entry name" value="SAF"/>
</dbReference>
<dbReference type="Gene3D" id="3.90.1210.10">
    <property type="entry name" value="Antifreeze-like/N-acetylneuraminic acid synthase C-terminal domain"/>
    <property type="match status" value="1"/>
</dbReference>
<evidence type="ECO:0000256" key="1">
    <source>
        <dbReference type="ARBA" id="ARBA00004418"/>
    </source>
</evidence>
<dbReference type="CDD" id="cd11614">
    <property type="entry name" value="SAF_CpaB_FlgA_like"/>
    <property type="match status" value="1"/>
</dbReference>
<dbReference type="Gene3D" id="2.30.30.760">
    <property type="match status" value="1"/>
</dbReference>
<evidence type="ECO:0000256" key="3">
    <source>
        <dbReference type="ARBA" id="ARBA00022764"/>
    </source>
</evidence>
<evidence type="ECO:0000259" key="4">
    <source>
        <dbReference type="SMART" id="SM00858"/>
    </source>
</evidence>
<comment type="subcellular location">
    <subcellularLocation>
        <location evidence="1">Periplasm</location>
    </subcellularLocation>
</comment>
<organism evidence="5">
    <name type="scientific">marine metagenome</name>
    <dbReference type="NCBI Taxonomy" id="408172"/>
    <lineage>
        <taxon>unclassified sequences</taxon>
        <taxon>metagenomes</taxon>
        <taxon>ecological metagenomes</taxon>
    </lineage>
</organism>
<evidence type="ECO:0000256" key="2">
    <source>
        <dbReference type="ARBA" id="ARBA00022729"/>
    </source>
</evidence>
<dbReference type="SMART" id="SM00858">
    <property type="entry name" value="SAF"/>
    <property type="match status" value="1"/>
</dbReference>
<accession>A0A382GAN6</accession>
<dbReference type="Pfam" id="PF13144">
    <property type="entry name" value="ChapFlgA"/>
    <property type="match status" value="1"/>
</dbReference>